<protein>
    <submittedName>
        <fullName evidence="1">Uncharacterized protein</fullName>
    </submittedName>
</protein>
<reference evidence="1 2" key="1">
    <citation type="journal article" date="2013" name="Genome Biol.">
        <title>The genome sequence of the most widely cultivated cacao type and its use to identify candidate genes regulating pod color.</title>
        <authorList>
            <person name="Motamayor J.C."/>
            <person name="Mockaitis K."/>
            <person name="Schmutz J."/>
            <person name="Haiminen N."/>
            <person name="Iii D.L."/>
            <person name="Cornejo O."/>
            <person name="Findley S.D."/>
            <person name="Zheng P."/>
            <person name="Utro F."/>
            <person name="Royaert S."/>
            <person name="Saski C."/>
            <person name="Jenkins J."/>
            <person name="Podicheti R."/>
            <person name="Zhao M."/>
            <person name="Scheffler B.E."/>
            <person name="Stack J.C."/>
            <person name="Feltus F.A."/>
            <person name="Mustiga G.M."/>
            <person name="Amores F."/>
            <person name="Phillips W."/>
            <person name="Marelli J.P."/>
            <person name="May G.D."/>
            <person name="Shapiro H."/>
            <person name="Ma J."/>
            <person name="Bustamante C.D."/>
            <person name="Schnell R.J."/>
            <person name="Main D."/>
            <person name="Gilbert D."/>
            <person name="Parida L."/>
            <person name="Kuhn D.N."/>
        </authorList>
    </citation>
    <scope>NUCLEOTIDE SEQUENCE [LARGE SCALE GENOMIC DNA]</scope>
    <source>
        <strain evidence="2">cv. Matina 1-6</strain>
    </source>
</reference>
<dbReference type="InParanoid" id="A0A061FTE1"/>
<sequence>MMQKNQKLLIREMLITYCERLPFRERTMGNKRCRVRAMKIIWMLVSFHLLNQASAHLMATKCTRAVSQLQPPLGQGHSTPFQHLGVANQVR</sequence>
<dbReference type="EMBL" id="CM001888">
    <property type="protein sequence ID" value="EOY20248.1"/>
    <property type="molecule type" value="Genomic_DNA"/>
</dbReference>
<dbReference type="Gramene" id="EOY20248">
    <property type="protein sequence ID" value="EOY20248"/>
    <property type="gene ID" value="TCM_045607"/>
</dbReference>
<accession>A0A061FTE1</accession>
<evidence type="ECO:0000313" key="2">
    <source>
        <dbReference type="Proteomes" id="UP000026915"/>
    </source>
</evidence>
<keyword evidence="2" id="KW-1185">Reference proteome</keyword>
<gene>
    <name evidence="1" type="ORF">TCM_045607</name>
</gene>
<organism evidence="1 2">
    <name type="scientific">Theobroma cacao</name>
    <name type="common">Cacao</name>
    <name type="synonym">Cocoa</name>
    <dbReference type="NCBI Taxonomy" id="3641"/>
    <lineage>
        <taxon>Eukaryota</taxon>
        <taxon>Viridiplantae</taxon>
        <taxon>Streptophyta</taxon>
        <taxon>Embryophyta</taxon>
        <taxon>Tracheophyta</taxon>
        <taxon>Spermatophyta</taxon>
        <taxon>Magnoliopsida</taxon>
        <taxon>eudicotyledons</taxon>
        <taxon>Gunneridae</taxon>
        <taxon>Pentapetalae</taxon>
        <taxon>rosids</taxon>
        <taxon>malvids</taxon>
        <taxon>Malvales</taxon>
        <taxon>Malvaceae</taxon>
        <taxon>Byttnerioideae</taxon>
        <taxon>Theobroma</taxon>
    </lineage>
</organism>
<dbReference type="AlphaFoldDB" id="A0A061FTE1"/>
<name>A0A061FTE1_THECC</name>
<dbReference type="HOGENOM" id="CLU_2431394_0_0_1"/>
<dbReference type="Proteomes" id="UP000026915">
    <property type="component" value="Chromosome 10"/>
</dbReference>
<evidence type="ECO:0000313" key="1">
    <source>
        <dbReference type="EMBL" id="EOY20248.1"/>
    </source>
</evidence>
<proteinExistence type="predicted"/>